<dbReference type="Pfam" id="PF09912">
    <property type="entry name" value="DUF2141"/>
    <property type="match status" value="1"/>
</dbReference>
<sequence>MTRTAAVTLATLLFLLEAVPASAETLTVTVTGLRGGKGALFMTVWNDEGRFLGDVRHAAARRKVPVSGPETTIVVEGLPRGVYAVTAFQDENGNGELDRNFVGLPKEPTGVSNDARGKLGPPKFKAAAFELNGPARVVPIRLR</sequence>
<dbReference type="InterPro" id="IPR018673">
    <property type="entry name" value="DUF2141"/>
</dbReference>
<feature type="chain" id="PRO_5032632553" evidence="1">
    <location>
        <begin position="24"/>
        <end position="143"/>
    </location>
</feature>
<comment type="caution">
    <text evidence="2">The sequence shown here is derived from an EMBL/GenBank/DDBJ whole genome shotgun (WGS) entry which is preliminary data.</text>
</comment>
<dbReference type="AlphaFoldDB" id="A0A831U9B8"/>
<organism evidence="2">
    <name type="scientific">Geobacter metallireducens</name>
    <dbReference type="NCBI Taxonomy" id="28232"/>
    <lineage>
        <taxon>Bacteria</taxon>
        <taxon>Pseudomonadati</taxon>
        <taxon>Thermodesulfobacteriota</taxon>
        <taxon>Desulfuromonadia</taxon>
        <taxon>Geobacterales</taxon>
        <taxon>Geobacteraceae</taxon>
        <taxon>Geobacter</taxon>
    </lineage>
</organism>
<feature type="signal peptide" evidence="1">
    <location>
        <begin position="1"/>
        <end position="23"/>
    </location>
</feature>
<name>A0A831U9B8_GEOME</name>
<evidence type="ECO:0000256" key="1">
    <source>
        <dbReference type="SAM" id="SignalP"/>
    </source>
</evidence>
<proteinExistence type="predicted"/>
<reference evidence="2" key="1">
    <citation type="journal article" date="2020" name="mSystems">
        <title>Genome- and Community-Level Interaction Insights into Carbon Utilization and Element Cycling Functions of Hydrothermarchaeota in Hydrothermal Sediment.</title>
        <authorList>
            <person name="Zhou Z."/>
            <person name="Liu Y."/>
            <person name="Xu W."/>
            <person name="Pan J."/>
            <person name="Luo Z.H."/>
            <person name="Li M."/>
        </authorList>
    </citation>
    <scope>NUCLEOTIDE SEQUENCE [LARGE SCALE GENOMIC DNA]</scope>
    <source>
        <strain evidence="2">SpSt-349</strain>
    </source>
</reference>
<evidence type="ECO:0000313" key="2">
    <source>
        <dbReference type="EMBL" id="HEN40832.1"/>
    </source>
</evidence>
<dbReference type="EMBL" id="DSOV01000002">
    <property type="protein sequence ID" value="HEN40832.1"/>
    <property type="molecule type" value="Genomic_DNA"/>
</dbReference>
<protein>
    <submittedName>
        <fullName evidence="2">DUF2141 domain-containing protein</fullName>
    </submittedName>
</protein>
<gene>
    <name evidence="2" type="ORF">ENQ87_00425</name>
</gene>
<accession>A0A831U9B8</accession>
<keyword evidence="1" id="KW-0732">Signal</keyword>